<dbReference type="PANTHER" id="PTHR43471:SF1">
    <property type="entry name" value="ABC TRANSPORTER PERMEASE PROTEIN NOSY-RELATED"/>
    <property type="match status" value="1"/>
</dbReference>
<evidence type="ECO:0000313" key="3">
    <source>
        <dbReference type="Proteomes" id="UP001595925"/>
    </source>
</evidence>
<reference evidence="2 3" key="1">
    <citation type="journal article" date="2019" name="Int. J. Syst. Evol. Microbiol.">
        <title>The Global Catalogue of Microorganisms (GCM) 10K type strain sequencing project: providing services to taxonomists for standard genome sequencing and annotation.</title>
        <authorList>
            <consortium name="The Broad Institute Genomics Platform"/>
            <consortium name="The Broad Institute Genome Sequencing Center for Infectious Disease"/>
            <person name="Wu L."/>
            <person name="Ma J."/>
        </authorList>
    </citation>
    <scope>NUCLEOTIDE SEQUENCE [LARGE SCALE GENOMIC DNA]</scope>
    <source>
        <strain evidence="2 3">CGMCC 1.15824</strain>
    </source>
</reference>
<proteinExistence type="predicted"/>
<keyword evidence="1" id="KW-0812">Transmembrane</keyword>
<feature type="transmembrane region" description="Helical" evidence="1">
    <location>
        <begin position="114"/>
        <end position="136"/>
    </location>
</feature>
<protein>
    <submittedName>
        <fullName evidence="2">ABC transporter permease</fullName>
    </submittedName>
</protein>
<evidence type="ECO:0000313" key="2">
    <source>
        <dbReference type="EMBL" id="MFC4989551.1"/>
    </source>
</evidence>
<keyword evidence="1" id="KW-0472">Membrane</keyword>
<dbReference type="RefSeq" id="WP_114576796.1">
    <property type="nucleotide sequence ID" value="NZ_JAIVEF010000002.1"/>
</dbReference>
<gene>
    <name evidence="2" type="ORF">ACFPFO_17660</name>
</gene>
<dbReference type="GO" id="GO:0005886">
    <property type="term" value="C:plasma membrane"/>
    <property type="evidence" value="ECO:0007669"/>
    <property type="project" value="UniProtKB-SubCell"/>
</dbReference>
<dbReference type="AlphaFoldDB" id="A0ABD5QIM3"/>
<keyword evidence="1" id="KW-1133">Transmembrane helix</keyword>
<keyword evidence="3" id="KW-1185">Reference proteome</keyword>
<feature type="transmembrane region" description="Helical" evidence="1">
    <location>
        <begin position="142"/>
        <end position="163"/>
    </location>
</feature>
<name>A0ABD5QIM3_9EURY</name>
<organism evidence="2 3">
    <name type="scientific">Saliphagus infecundisoli</name>
    <dbReference type="NCBI Taxonomy" id="1849069"/>
    <lineage>
        <taxon>Archaea</taxon>
        <taxon>Methanobacteriati</taxon>
        <taxon>Methanobacteriota</taxon>
        <taxon>Stenosarchaea group</taxon>
        <taxon>Halobacteria</taxon>
        <taxon>Halobacteriales</taxon>
        <taxon>Natrialbaceae</taxon>
        <taxon>Saliphagus</taxon>
    </lineage>
</organism>
<dbReference type="Proteomes" id="UP001595925">
    <property type="component" value="Unassembled WGS sequence"/>
</dbReference>
<sequence length="300" mass="32366">MSDVNATSVRAIATKDFRDAVRSWTFWGLSLLFFLLVGLAAFAIGYFGNADTSTADFLGTVSQVTRLVVPLIALLLGWKSIAGERESGSIKVLLSLPHSRIDVVLGKYLGRATVLSLSLLIGFVIGAVVVAVMLSPPAIADYAGFIAMTILYGIAYLGIAIALSSITKSTTIAGAAMFGVFVLFYVVWNLLNFALQILMNQGYFSGVEVTQTMNGNEMQYERLPDWGLFVQTIDPGVAYANALSVIDAVEAPGFGTAFSAELFPSGVPFYLQNWFSFLILLVWIVVPTAIAIARFDRVDL</sequence>
<dbReference type="Pfam" id="PF12679">
    <property type="entry name" value="ABC2_membrane_2"/>
    <property type="match status" value="1"/>
</dbReference>
<dbReference type="EMBL" id="JBHSJG010000049">
    <property type="protein sequence ID" value="MFC4989551.1"/>
    <property type="molecule type" value="Genomic_DNA"/>
</dbReference>
<feature type="transmembrane region" description="Helical" evidence="1">
    <location>
        <begin position="60"/>
        <end position="78"/>
    </location>
</feature>
<evidence type="ECO:0000256" key="1">
    <source>
        <dbReference type="SAM" id="Phobius"/>
    </source>
</evidence>
<accession>A0ABD5QIM3</accession>
<comment type="caution">
    <text evidence="2">The sequence shown here is derived from an EMBL/GenBank/DDBJ whole genome shotgun (WGS) entry which is preliminary data.</text>
</comment>
<feature type="transmembrane region" description="Helical" evidence="1">
    <location>
        <begin position="24"/>
        <end position="48"/>
    </location>
</feature>
<dbReference type="PANTHER" id="PTHR43471">
    <property type="entry name" value="ABC TRANSPORTER PERMEASE"/>
    <property type="match status" value="1"/>
</dbReference>
<feature type="transmembrane region" description="Helical" evidence="1">
    <location>
        <begin position="175"/>
        <end position="199"/>
    </location>
</feature>
<feature type="transmembrane region" description="Helical" evidence="1">
    <location>
        <begin position="274"/>
        <end position="295"/>
    </location>
</feature>